<accession>Q0G461</accession>
<dbReference type="Pfam" id="PF00753">
    <property type="entry name" value="Lactamase_B"/>
    <property type="match status" value="1"/>
</dbReference>
<dbReference type="Proteomes" id="UP000004310">
    <property type="component" value="Unassembled WGS sequence"/>
</dbReference>
<dbReference type="InterPro" id="IPR001279">
    <property type="entry name" value="Metallo-B-lactamas"/>
</dbReference>
<dbReference type="InterPro" id="IPR036866">
    <property type="entry name" value="RibonucZ/Hydroxyglut_hydro"/>
</dbReference>
<dbReference type="RefSeq" id="WP_007067995.1">
    <property type="nucleotide sequence ID" value="NZ_DS022272.1"/>
</dbReference>
<name>Q0G461_9HYPH</name>
<gene>
    <name evidence="3" type="ORF">FP2506_14344</name>
</gene>
<comment type="similarity">
    <text evidence="1">Belongs to the metallo-beta-lactamase superfamily. Class-B beta-lactamase family.</text>
</comment>
<evidence type="ECO:0000259" key="2">
    <source>
        <dbReference type="SMART" id="SM00849"/>
    </source>
</evidence>
<dbReference type="GO" id="GO:0017001">
    <property type="term" value="P:antibiotic catabolic process"/>
    <property type="evidence" value="ECO:0007669"/>
    <property type="project" value="UniProtKB-ARBA"/>
</dbReference>
<organism evidence="3 4">
    <name type="scientific">Fulvimarina pelagi HTCC2506</name>
    <dbReference type="NCBI Taxonomy" id="314231"/>
    <lineage>
        <taxon>Bacteria</taxon>
        <taxon>Pseudomonadati</taxon>
        <taxon>Pseudomonadota</taxon>
        <taxon>Alphaproteobacteria</taxon>
        <taxon>Hyphomicrobiales</taxon>
        <taxon>Aurantimonadaceae</taxon>
        <taxon>Fulvimarina</taxon>
    </lineage>
</organism>
<dbReference type="PANTHER" id="PTHR42951:SF4">
    <property type="entry name" value="ACYL-COENZYME A THIOESTERASE MBLAC2"/>
    <property type="match status" value="1"/>
</dbReference>
<evidence type="ECO:0000313" key="3">
    <source>
        <dbReference type="EMBL" id="EAU41620.1"/>
    </source>
</evidence>
<evidence type="ECO:0000256" key="1">
    <source>
        <dbReference type="ARBA" id="ARBA00005250"/>
    </source>
</evidence>
<protein>
    <recommendedName>
        <fullName evidence="2">Metallo-beta-lactamase domain-containing protein</fullName>
    </recommendedName>
</protein>
<dbReference type="SMART" id="SM00849">
    <property type="entry name" value="Lactamase_B"/>
    <property type="match status" value="1"/>
</dbReference>
<proteinExistence type="inferred from homology"/>
<dbReference type="eggNOG" id="COG0491">
    <property type="taxonomic scope" value="Bacteria"/>
</dbReference>
<reference evidence="3 4" key="1">
    <citation type="journal article" date="2010" name="J. Bacteriol.">
        <title>Genome sequence of Fulvimarina pelagi HTCC2506T, a Mn(II)-oxidizing alphaproteobacterium possessing an aerobic anoxygenic photosynthetic gene cluster and Xanthorhodopsin.</title>
        <authorList>
            <person name="Kang I."/>
            <person name="Oh H.M."/>
            <person name="Lim S.I."/>
            <person name="Ferriera S."/>
            <person name="Giovannoni S.J."/>
            <person name="Cho J.C."/>
        </authorList>
    </citation>
    <scope>NUCLEOTIDE SEQUENCE [LARGE SCALE GENOMIC DNA]</scope>
    <source>
        <strain evidence="3 4">HTCC2506</strain>
    </source>
</reference>
<dbReference type="EMBL" id="AATP01000002">
    <property type="protein sequence ID" value="EAU41620.1"/>
    <property type="molecule type" value="Genomic_DNA"/>
</dbReference>
<dbReference type="SUPFAM" id="SSF56281">
    <property type="entry name" value="Metallo-hydrolase/oxidoreductase"/>
    <property type="match status" value="1"/>
</dbReference>
<comment type="caution">
    <text evidence="3">The sequence shown here is derived from an EMBL/GenBank/DDBJ whole genome shotgun (WGS) entry which is preliminary data.</text>
</comment>
<dbReference type="CDD" id="cd16282">
    <property type="entry name" value="metallo-hydrolase-like_MBL-fold"/>
    <property type="match status" value="1"/>
</dbReference>
<dbReference type="HOGENOM" id="CLU_056342_0_0_5"/>
<dbReference type="NCBIfam" id="TIGR04559">
    <property type="entry name" value="SoxH_rel_PQQ_2"/>
    <property type="match status" value="1"/>
</dbReference>
<sequence length="328" mass="35588">MNGLMKADRSLTRRRFLCVAGPFVALPWFPGTALAETASEISAIPLDVSEIAEGVFVHHGVVDLMRASNEGGIANIGFIVGDDAVAVIDSGGSVTEARQMIAAIRQRTDNPIRFVVNTHMHPDHIFGNAAYVDGTATFVGHINLPNALAARRESYLRANLELMGAEFMAEVSIIAPTMTVADEATLDLGNRQLSLRAWPTAHTNNDLTLFDEKTRTLFTGDLVFQDHCPSLDGSILGWRDILTNLTATGADRAVPGHGPSDIAWPSGAEPQIRYLDVLTSDIRQMIEDGVPLAEASTAAGQSEKDEWQLFDEFNVRNATAAYAELEWE</sequence>
<dbReference type="AlphaFoldDB" id="Q0G461"/>
<keyword evidence="4" id="KW-1185">Reference proteome</keyword>
<dbReference type="InterPro" id="IPR050855">
    <property type="entry name" value="NDM-1-like"/>
</dbReference>
<dbReference type="InterPro" id="IPR030829">
    <property type="entry name" value="SoxH-rel_PQQ_2"/>
</dbReference>
<feature type="domain" description="Metallo-beta-lactamase" evidence="2">
    <location>
        <begin position="73"/>
        <end position="257"/>
    </location>
</feature>
<dbReference type="STRING" id="217511.GCA_001463845_03418"/>
<dbReference type="Gene3D" id="3.60.15.10">
    <property type="entry name" value="Ribonuclease Z/Hydroxyacylglutathione hydrolase-like"/>
    <property type="match status" value="1"/>
</dbReference>
<dbReference type="PANTHER" id="PTHR42951">
    <property type="entry name" value="METALLO-BETA-LACTAMASE DOMAIN-CONTAINING"/>
    <property type="match status" value="1"/>
</dbReference>
<evidence type="ECO:0000313" key="4">
    <source>
        <dbReference type="Proteomes" id="UP000004310"/>
    </source>
</evidence>